<dbReference type="EMBL" id="CABPRJ010001438">
    <property type="protein sequence ID" value="VVC36888.1"/>
    <property type="molecule type" value="Genomic_DNA"/>
</dbReference>
<dbReference type="PANTHER" id="PTHR10075">
    <property type="entry name" value="BASIGIN RELATED"/>
    <property type="match status" value="1"/>
</dbReference>
<dbReference type="InterPro" id="IPR036179">
    <property type="entry name" value="Ig-like_dom_sf"/>
</dbReference>
<dbReference type="GO" id="GO:0030424">
    <property type="term" value="C:axon"/>
    <property type="evidence" value="ECO:0007669"/>
    <property type="project" value="TreeGrafter"/>
</dbReference>
<name>A0A5E4N046_9HEMI</name>
<dbReference type="GO" id="GO:0007156">
    <property type="term" value="P:homophilic cell adhesion via plasma membrane adhesion molecules"/>
    <property type="evidence" value="ECO:0007669"/>
    <property type="project" value="TreeGrafter"/>
</dbReference>
<dbReference type="SUPFAM" id="SSF48726">
    <property type="entry name" value="Immunoglobulin"/>
    <property type="match status" value="2"/>
</dbReference>
<evidence type="ECO:0000313" key="5">
    <source>
        <dbReference type="Proteomes" id="UP000325440"/>
    </source>
</evidence>
<dbReference type="InterPro" id="IPR003598">
    <property type="entry name" value="Ig_sub2"/>
</dbReference>
<dbReference type="AlphaFoldDB" id="A0A5E4N046"/>
<dbReference type="PANTHER" id="PTHR10075:SF109">
    <property type="entry name" value="NEURAL_ECTODERMAL DEVELOPMENT FACTOR IMP-L2"/>
    <property type="match status" value="1"/>
</dbReference>
<dbReference type="InterPro" id="IPR003599">
    <property type="entry name" value="Ig_sub"/>
</dbReference>
<feature type="chain" id="PRO_5022727812" evidence="2">
    <location>
        <begin position="23"/>
        <end position="260"/>
    </location>
</feature>
<dbReference type="InterPro" id="IPR007110">
    <property type="entry name" value="Ig-like_dom"/>
</dbReference>
<evidence type="ECO:0000256" key="1">
    <source>
        <dbReference type="ARBA" id="ARBA00023319"/>
    </source>
</evidence>
<feature type="domain" description="Ig-like" evidence="3">
    <location>
        <begin position="149"/>
        <end position="250"/>
    </location>
</feature>
<dbReference type="Proteomes" id="UP000325440">
    <property type="component" value="Unassembled WGS sequence"/>
</dbReference>
<evidence type="ECO:0000313" key="4">
    <source>
        <dbReference type="EMBL" id="VVC36888.1"/>
    </source>
</evidence>
<keyword evidence="5" id="KW-1185">Reference proteome</keyword>
<dbReference type="PROSITE" id="PS50835">
    <property type="entry name" value="IG_LIKE"/>
    <property type="match status" value="2"/>
</dbReference>
<keyword evidence="2" id="KW-0732">Signal</keyword>
<dbReference type="SMART" id="SM00408">
    <property type="entry name" value="IGc2"/>
    <property type="match status" value="2"/>
</dbReference>
<protein>
    <submittedName>
        <fullName evidence="4">Immunoglobulin subtype,Immunoglobulin-like domain,Immunoglobulin-like fold,Immunoglobulin subtype 2</fullName>
    </submittedName>
</protein>
<dbReference type="GO" id="GO:0070593">
    <property type="term" value="P:dendrite self-avoidance"/>
    <property type="evidence" value="ECO:0007669"/>
    <property type="project" value="TreeGrafter"/>
</dbReference>
<feature type="signal peptide" evidence="2">
    <location>
        <begin position="1"/>
        <end position="22"/>
    </location>
</feature>
<dbReference type="Gene3D" id="2.60.40.10">
    <property type="entry name" value="Immunoglobulins"/>
    <property type="match status" value="2"/>
</dbReference>
<organism evidence="4 5">
    <name type="scientific">Cinara cedri</name>
    <dbReference type="NCBI Taxonomy" id="506608"/>
    <lineage>
        <taxon>Eukaryota</taxon>
        <taxon>Metazoa</taxon>
        <taxon>Ecdysozoa</taxon>
        <taxon>Arthropoda</taxon>
        <taxon>Hexapoda</taxon>
        <taxon>Insecta</taxon>
        <taxon>Pterygota</taxon>
        <taxon>Neoptera</taxon>
        <taxon>Paraneoptera</taxon>
        <taxon>Hemiptera</taxon>
        <taxon>Sternorrhyncha</taxon>
        <taxon>Aphidomorpha</taxon>
        <taxon>Aphidoidea</taxon>
        <taxon>Aphididae</taxon>
        <taxon>Lachninae</taxon>
        <taxon>Cinara</taxon>
    </lineage>
</organism>
<feature type="domain" description="Ig-like" evidence="3">
    <location>
        <begin position="39"/>
        <end position="146"/>
    </location>
</feature>
<evidence type="ECO:0000259" key="3">
    <source>
        <dbReference type="PROSITE" id="PS50835"/>
    </source>
</evidence>
<evidence type="ECO:0000256" key="2">
    <source>
        <dbReference type="SAM" id="SignalP"/>
    </source>
</evidence>
<reference evidence="4 5" key="1">
    <citation type="submission" date="2019-08" db="EMBL/GenBank/DDBJ databases">
        <authorList>
            <person name="Alioto T."/>
            <person name="Alioto T."/>
            <person name="Gomez Garrido J."/>
        </authorList>
    </citation>
    <scope>NUCLEOTIDE SEQUENCE [LARGE SCALE GENOMIC DNA]</scope>
</reference>
<proteinExistence type="predicted"/>
<gene>
    <name evidence="4" type="ORF">CINCED_3A015224</name>
</gene>
<dbReference type="OrthoDB" id="6138780at2759"/>
<dbReference type="InterPro" id="IPR013783">
    <property type="entry name" value="Ig-like_fold"/>
</dbReference>
<accession>A0A5E4N046</accession>
<dbReference type="SMART" id="SM00409">
    <property type="entry name" value="IG"/>
    <property type="match status" value="2"/>
</dbReference>
<keyword evidence="1" id="KW-0393">Immunoglobulin domain</keyword>
<sequence>MRNSLALLGLFWLFYINTIGFAAVLPSNHITENSLEESPTNGSEQSIEQLEAKDWVIVNTLSDTIRVPPGGRVELECTVFGSPVPQAKWVPGTYLNQITLGSSEFEELSDFQGVGKVTVRKVIDCIKPHHQSVYTCIGQARDQIMTSAPVKILVEGESVRCSQGETRITKWSPIISQLMGSTVIIPCEVANSVSYRRYWKDNFGNIIDINNDLRRKLGPEGELVLNNLSWSDMGEYICVAENLISRDTITTFVYPMLPNI</sequence>
<dbReference type="GO" id="GO:0007411">
    <property type="term" value="P:axon guidance"/>
    <property type="evidence" value="ECO:0007669"/>
    <property type="project" value="TreeGrafter"/>
</dbReference>
<dbReference type="GO" id="GO:0098632">
    <property type="term" value="F:cell-cell adhesion mediator activity"/>
    <property type="evidence" value="ECO:0007669"/>
    <property type="project" value="TreeGrafter"/>
</dbReference>
<dbReference type="GO" id="GO:0005886">
    <property type="term" value="C:plasma membrane"/>
    <property type="evidence" value="ECO:0007669"/>
    <property type="project" value="TreeGrafter"/>
</dbReference>